<name>A0ABW6I9L0_9FLAO</name>
<keyword evidence="1" id="KW-0732">Signal</keyword>
<feature type="domain" description="DUF6443" evidence="2">
    <location>
        <begin position="32"/>
        <end position="75"/>
    </location>
</feature>
<proteinExistence type="predicted"/>
<feature type="chain" id="PRO_5046676862" evidence="1">
    <location>
        <begin position="21"/>
        <end position="514"/>
    </location>
</feature>
<dbReference type="Pfam" id="PF20041">
    <property type="entry name" value="DUF6443"/>
    <property type="match status" value="2"/>
</dbReference>
<keyword evidence="4" id="KW-1185">Reference proteome</keyword>
<protein>
    <submittedName>
        <fullName evidence="3">DUF6443 domain-containing protein</fullName>
    </submittedName>
</protein>
<gene>
    <name evidence="3" type="ORF">ACFX5F_14710</name>
</gene>
<evidence type="ECO:0000259" key="2">
    <source>
        <dbReference type="Pfam" id="PF20041"/>
    </source>
</evidence>
<reference evidence="3 4" key="1">
    <citation type="submission" date="2024-06" db="EMBL/GenBank/DDBJ databases">
        <title>Flavobacterium spp. isolated from glacier.</title>
        <authorList>
            <person name="Han D."/>
        </authorList>
    </citation>
    <scope>NUCLEOTIDE SEQUENCE [LARGE SCALE GENOMIC DNA]</scope>
    <source>
        <strain evidence="3 4">ZS1P70</strain>
    </source>
</reference>
<dbReference type="Proteomes" id="UP001600107">
    <property type="component" value="Unassembled WGS sequence"/>
</dbReference>
<dbReference type="RefSeq" id="WP_379852782.1">
    <property type="nucleotide sequence ID" value="NZ_JBHZPY010000015.1"/>
</dbReference>
<evidence type="ECO:0000256" key="1">
    <source>
        <dbReference type="SAM" id="SignalP"/>
    </source>
</evidence>
<feature type="domain" description="DUF6443" evidence="2">
    <location>
        <begin position="253"/>
        <end position="378"/>
    </location>
</feature>
<evidence type="ECO:0000313" key="4">
    <source>
        <dbReference type="Proteomes" id="UP001600107"/>
    </source>
</evidence>
<dbReference type="InterPro" id="IPR045619">
    <property type="entry name" value="DUF6443"/>
</dbReference>
<feature type="non-terminal residue" evidence="3">
    <location>
        <position position="514"/>
    </location>
</feature>
<comment type="caution">
    <text evidence="3">The sequence shown here is derived from an EMBL/GenBank/DDBJ whole genome shotgun (WGS) entry which is preliminary data.</text>
</comment>
<feature type="signal peptide" evidence="1">
    <location>
        <begin position="1"/>
        <end position="20"/>
    </location>
</feature>
<accession>A0ABW6I9L0</accession>
<sequence length="514" mass="57081">MKKHILIVVLLVLSSLNSIAQTLNNENFIYSAAPQKPIQAANYNTLTKAEINQSVTYFDGLGRPIQSIGIAQGSNKINNNLLDWRNTWTISSGSASPFFNQNGDTAENVRINGVGPFGKNAVLWQCVNDAANDADGGWNSITIPVDKTVAYRYAVWVKRTGSQNGTTYHGTQNVVNLDGSANNNPYFWYGNLPALDTWYLMVGMIQPASYSGGDSGLSGVYDTAGNKVIGGPDFKWSSTTTDAYFRSYLYYATDTNTSQYFYNPTVQKLDGTEASVTGLSADFDASDIVTYMEYDAFGRQVKEYLPYAFTNAGNEYLKTNALTATNGFYNTLKYENTVNPFSEKSLESSPLNRVLQQAAPGNDWAMANNHTIKLEYQTNIANDVKLYLVALSFANNTYTPTLTVATANGGFYSPNELYKTITKDENWSASDLNNKTTEEFKNKEGQVILKRTYSNYKDINGNITATNAAHDTYYIYDIYGNLTFVLPPKAEGLTDIATLNNLSYQYTYDYRNRL</sequence>
<evidence type="ECO:0000313" key="3">
    <source>
        <dbReference type="EMBL" id="MFE3872475.1"/>
    </source>
</evidence>
<dbReference type="EMBL" id="JBHZPY010000015">
    <property type="protein sequence ID" value="MFE3872475.1"/>
    <property type="molecule type" value="Genomic_DNA"/>
</dbReference>
<organism evidence="3 4">
    <name type="scientific">Flavobacterium zhoui</name>
    <dbReference type="NCBI Taxonomy" id="3230414"/>
    <lineage>
        <taxon>Bacteria</taxon>
        <taxon>Pseudomonadati</taxon>
        <taxon>Bacteroidota</taxon>
        <taxon>Flavobacteriia</taxon>
        <taxon>Flavobacteriales</taxon>
        <taxon>Flavobacteriaceae</taxon>
        <taxon>Flavobacterium</taxon>
    </lineage>
</organism>